<dbReference type="Proteomes" id="UP000005408">
    <property type="component" value="Unassembled WGS sequence"/>
</dbReference>
<dbReference type="InterPro" id="IPR057191">
    <property type="entry name" value="DUF7869"/>
</dbReference>
<name>A0A8W8KPM8_MAGGI</name>
<reference evidence="2" key="1">
    <citation type="submission" date="2022-08" db="UniProtKB">
        <authorList>
            <consortium name="EnsemblMetazoa"/>
        </authorList>
    </citation>
    <scope>IDENTIFICATION</scope>
    <source>
        <strain evidence="2">05x7-T-G4-1.051#20</strain>
    </source>
</reference>
<dbReference type="AlphaFoldDB" id="A0A8W8KPM8"/>
<dbReference type="PANTHER" id="PTHR34415">
    <property type="entry name" value="INTEGRASE CATALYTIC DOMAIN-CONTAINING PROTEIN"/>
    <property type="match status" value="1"/>
</dbReference>
<keyword evidence="3" id="KW-1185">Reference proteome</keyword>
<feature type="domain" description="DUF7869" evidence="1">
    <location>
        <begin position="162"/>
        <end position="254"/>
    </location>
</feature>
<protein>
    <recommendedName>
        <fullName evidence="1">DUF7869 domain-containing protein</fullName>
    </recommendedName>
</protein>
<dbReference type="EnsemblMetazoa" id="G24046.1">
    <property type="protein sequence ID" value="G24046.1:cds"/>
    <property type="gene ID" value="G24046"/>
</dbReference>
<dbReference type="Pfam" id="PF25273">
    <property type="entry name" value="DUF7869"/>
    <property type="match status" value="1"/>
</dbReference>
<accession>A0A8W8KPM8</accession>
<evidence type="ECO:0000259" key="1">
    <source>
        <dbReference type="Pfam" id="PF25273"/>
    </source>
</evidence>
<proteinExistence type="predicted"/>
<evidence type="ECO:0000313" key="2">
    <source>
        <dbReference type="EnsemblMetazoa" id="G24046.1:cds"/>
    </source>
</evidence>
<dbReference type="PANTHER" id="PTHR34415:SF1">
    <property type="entry name" value="INTEGRASE CATALYTIC DOMAIN-CONTAINING PROTEIN"/>
    <property type="match status" value="1"/>
</dbReference>
<sequence length="356" mass="40621">MLYYQRSVELSTFLQCVPHIKIASPRTDVCPKCEFLRCDVIGAVSEEEKLTALDDYKSHVEISQAEHAVYRKCVHLAREEQAVYGHRPFGSLPCSNGLAHVHYTFDFAQQLTLPHHSRQEGPLYFTSPRKVQLFGVCIEGSAEQYNYLIDENNTIGTDGSQSHGPNTVISMLHHAFQHYGFGEMACHIHCDNCAGQNKNCYVMAYFCWRVMVGLHREVTVRFQIPGHTKCLVDAGFAHIKKLYRRTDNDSLSDLWRDWKSLLADEFCPIQGIRSYNHFRFSALNPGVVFVKKISEDDERPITLCRSPTADFSSSTHPLVLAKGGLSSERQRYLYKSLRPFVREHARDLTCPAPTEE</sequence>
<organism evidence="2 3">
    <name type="scientific">Magallana gigas</name>
    <name type="common">Pacific oyster</name>
    <name type="synonym">Crassostrea gigas</name>
    <dbReference type="NCBI Taxonomy" id="29159"/>
    <lineage>
        <taxon>Eukaryota</taxon>
        <taxon>Metazoa</taxon>
        <taxon>Spiralia</taxon>
        <taxon>Lophotrochozoa</taxon>
        <taxon>Mollusca</taxon>
        <taxon>Bivalvia</taxon>
        <taxon>Autobranchia</taxon>
        <taxon>Pteriomorphia</taxon>
        <taxon>Ostreida</taxon>
        <taxon>Ostreoidea</taxon>
        <taxon>Ostreidae</taxon>
        <taxon>Magallana</taxon>
    </lineage>
</organism>
<evidence type="ECO:0000313" key="3">
    <source>
        <dbReference type="Proteomes" id="UP000005408"/>
    </source>
</evidence>